<feature type="compositionally biased region" description="Basic and acidic residues" evidence="1">
    <location>
        <begin position="172"/>
        <end position="184"/>
    </location>
</feature>
<gene>
    <name evidence="2" type="ORF">D9615_006832</name>
</gene>
<feature type="compositionally biased region" description="Polar residues" evidence="1">
    <location>
        <begin position="124"/>
        <end position="138"/>
    </location>
</feature>
<organism evidence="2 3">
    <name type="scientific">Tricholomella constricta</name>
    <dbReference type="NCBI Taxonomy" id="117010"/>
    <lineage>
        <taxon>Eukaryota</taxon>
        <taxon>Fungi</taxon>
        <taxon>Dikarya</taxon>
        <taxon>Basidiomycota</taxon>
        <taxon>Agaricomycotina</taxon>
        <taxon>Agaricomycetes</taxon>
        <taxon>Agaricomycetidae</taxon>
        <taxon>Agaricales</taxon>
        <taxon>Tricholomatineae</taxon>
        <taxon>Lyophyllaceae</taxon>
        <taxon>Tricholomella</taxon>
    </lineage>
</organism>
<feature type="region of interest" description="Disordered" evidence="1">
    <location>
        <begin position="1"/>
        <end position="27"/>
    </location>
</feature>
<proteinExistence type="predicted"/>
<dbReference type="EMBL" id="JAACJP010000022">
    <property type="protein sequence ID" value="KAF5377832.1"/>
    <property type="molecule type" value="Genomic_DNA"/>
</dbReference>
<accession>A0A8H5H6Y4</accession>
<name>A0A8H5H6Y4_9AGAR</name>
<dbReference type="Proteomes" id="UP000565441">
    <property type="component" value="Unassembled WGS sequence"/>
</dbReference>
<evidence type="ECO:0000313" key="3">
    <source>
        <dbReference type="Proteomes" id="UP000565441"/>
    </source>
</evidence>
<keyword evidence="3" id="KW-1185">Reference proteome</keyword>
<sequence>MPHDYGHDTFRLRPRLNRSEGEGEEARDIFPLPLLPSSIFILRLLPVPPRGQAGKAGQGRSEKTKTTATGRPHDSTIAGRTKKVDWVQTDPRPTTHEQSRGNTTASGRAMPKHSAKRETRTRSTDPSSISHPDTTRTTHAYPDPEPEPNPVPAQIQIPRPRATPTPTPTTQRRCDNEREKETPKNTHPPTTPPPSPLQSEGSPRCRSD</sequence>
<protein>
    <submittedName>
        <fullName evidence="2">Uncharacterized protein</fullName>
    </submittedName>
</protein>
<feature type="region of interest" description="Disordered" evidence="1">
    <location>
        <begin position="48"/>
        <end position="208"/>
    </location>
</feature>
<comment type="caution">
    <text evidence="2">The sequence shown here is derived from an EMBL/GenBank/DDBJ whole genome shotgun (WGS) entry which is preliminary data.</text>
</comment>
<evidence type="ECO:0000256" key="1">
    <source>
        <dbReference type="SAM" id="MobiDB-lite"/>
    </source>
</evidence>
<dbReference type="AlphaFoldDB" id="A0A8H5H6Y4"/>
<evidence type="ECO:0000313" key="2">
    <source>
        <dbReference type="EMBL" id="KAF5377832.1"/>
    </source>
</evidence>
<reference evidence="2 3" key="1">
    <citation type="journal article" date="2020" name="ISME J.">
        <title>Uncovering the hidden diversity of litter-decomposition mechanisms in mushroom-forming fungi.</title>
        <authorList>
            <person name="Floudas D."/>
            <person name="Bentzer J."/>
            <person name="Ahren D."/>
            <person name="Johansson T."/>
            <person name="Persson P."/>
            <person name="Tunlid A."/>
        </authorList>
    </citation>
    <scope>NUCLEOTIDE SEQUENCE [LARGE SCALE GENOMIC DNA]</scope>
    <source>
        <strain evidence="2 3">CBS 661.87</strain>
    </source>
</reference>